<gene>
    <name evidence="9" type="ORF">HQN60_11635</name>
</gene>
<dbReference type="AlphaFoldDB" id="A0A6M8STA5"/>
<dbReference type="GO" id="GO:0015483">
    <property type="term" value="F:long-chain fatty acid transporting porin activity"/>
    <property type="evidence" value="ECO:0007669"/>
    <property type="project" value="TreeGrafter"/>
</dbReference>
<proteinExistence type="inferred from homology"/>
<evidence type="ECO:0000256" key="6">
    <source>
        <dbReference type="ARBA" id="ARBA00023136"/>
    </source>
</evidence>
<dbReference type="Proteomes" id="UP000504844">
    <property type="component" value="Chromosome"/>
</dbReference>
<evidence type="ECO:0000256" key="1">
    <source>
        <dbReference type="ARBA" id="ARBA00004571"/>
    </source>
</evidence>
<dbReference type="EMBL" id="CP054143">
    <property type="protein sequence ID" value="QKJ67298.1"/>
    <property type="molecule type" value="Genomic_DNA"/>
</dbReference>
<dbReference type="GO" id="GO:0009279">
    <property type="term" value="C:cell outer membrane"/>
    <property type="evidence" value="ECO:0007669"/>
    <property type="project" value="UniProtKB-SubCell"/>
</dbReference>
<organism evidence="9 10">
    <name type="scientific">Deefgea piscis</name>
    <dbReference type="NCBI Taxonomy" id="2739061"/>
    <lineage>
        <taxon>Bacteria</taxon>
        <taxon>Pseudomonadati</taxon>
        <taxon>Pseudomonadota</taxon>
        <taxon>Betaproteobacteria</taxon>
        <taxon>Neisseriales</taxon>
        <taxon>Chitinibacteraceae</taxon>
        <taxon>Deefgea</taxon>
    </lineage>
</organism>
<evidence type="ECO:0000313" key="9">
    <source>
        <dbReference type="EMBL" id="QKJ67298.1"/>
    </source>
</evidence>
<dbReference type="RefSeq" id="WP_173533801.1">
    <property type="nucleotide sequence ID" value="NZ_CP054143.1"/>
</dbReference>
<comment type="subcellular location">
    <subcellularLocation>
        <location evidence="1">Cell outer membrane</location>
        <topology evidence="1">Multi-pass membrane protein</topology>
    </subcellularLocation>
</comment>
<dbReference type="KEGG" id="dee:HQN60_11635"/>
<dbReference type="Pfam" id="PF03349">
    <property type="entry name" value="Toluene_X"/>
    <property type="match status" value="1"/>
</dbReference>
<name>A0A6M8STA5_9NEIS</name>
<evidence type="ECO:0000256" key="7">
    <source>
        <dbReference type="ARBA" id="ARBA00023237"/>
    </source>
</evidence>
<dbReference type="Gene3D" id="2.40.160.60">
    <property type="entry name" value="Outer membrane protein transport protein (OMPP1/FadL/TodX)"/>
    <property type="match status" value="1"/>
</dbReference>
<keyword evidence="4" id="KW-0812">Transmembrane</keyword>
<protein>
    <submittedName>
        <fullName evidence="9">Outer membrane protein transport protein</fullName>
    </submittedName>
</protein>
<feature type="chain" id="PRO_5026885625" evidence="8">
    <location>
        <begin position="20"/>
        <end position="391"/>
    </location>
</feature>
<feature type="signal peptide" evidence="8">
    <location>
        <begin position="1"/>
        <end position="19"/>
    </location>
</feature>
<keyword evidence="6" id="KW-0472">Membrane</keyword>
<sequence length="391" mass="42252">MKFKSMLLITALCSAPSWAGGLYLYEVGTEDVGLAGAGMAARAQDPSVMVANPAGLAMMKGDQLTLGAQALYGDVPYTVNNGNNADNVIGWFPGMSAFYSHAVNDQVTVGLGVYGNYGLALDFGGWGIAGPKGNYVGSAAIKNGATMAVTIQPSMAYRINDEWSVGGSIGINYGYASLTRDTLFGSEEKTSSDDWALNAKLGVLYQLDESTRFGLAYTSATQYNFDLNPTVLGQQALVAQEVNAPQQIMLSAFHQLTPRWAVMGNLGWQDWSAYNHNKNNGNEASQQFKDTWHTALGVQYQYSEKLRLNTGIAYDSSFYKDSQNASLTLPSGEAWRFGIGAQYQLDKKNSLGIAFEYMDIGAASVNHLGPLSGQYNDSKMYFLTANFSTQF</sequence>
<keyword evidence="10" id="KW-1185">Reference proteome</keyword>
<comment type="similarity">
    <text evidence="2">Belongs to the OmpP1/FadL family.</text>
</comment>
<dbReference type="PANTHER" id="PTHR35093">
    <property type="entry name" value="OUTER MEMBRANE PROTEIN NMB0088-RELATED"/>
    <property type="match status" value="1"/>
</dbReference>
<evidence type="ECO:0000256" key="8">
    <source>
        <dbReference type="SAM" id="SignalP"/>
    </source>
</evidence>
<evidence type="ECO:0000256" key="5">
    <source>
        <dbReference type="ARBA" id="ARBA00022729"/>
    </source>
</evidence>
<keyword evidence="3" id="KW-1134">Transmembrane beta strand</keyword>
<keyword evidence="5 8" id="KW-0732">Signal</keyword>
<dbReference type="PANTHER" id="PTHR35093:SF8">
    <property type="entry name" value="OUTER MEMBRANE PROTEIN NMB0088-RELATED"/>
    <property type="match status" value="1"/>
</dbReference>
<dbReference type="SUPFAM" id="SSF56935">
    <property type="entry name" value="Porins"/>
    <property type="match status" value="1"/>
</dbReference>
<evidence type="ECO:0000256" key="4">
    <source>
        <dbReference type="ARBA" id="ARBA00022692"/>
    </source>
</evidence>
<evidence type="ECO:0000256" key="3">
    <source>
        <dbReference type="ARBA" id="ARBA00022452"/>
    </source>
</evidence>
<evidence type="ECO:0000313" key="10">
    <source>
        <dbReference type="Proteomes" id="UP000504844"/>
    </source>
</evidence>
<reference evidence="9 10" key="1">
    <citation type="submission" date="2020-05" db="EMBL/GenBank/DDBJ databases">
        <title>Complete genome sequence of Deefgea sp. D17.</title>
        <authorList>
            <person name="Bae J.-W."/>
            <person name="Han J.E."/>
        </authorList>
    </citation>
    <scope>NUCLEOTIDE SEQUENCE [LARGE SCALE GENOMIC DNA]</scope>
    <source>
        <strain evidence="9 10">D17</strain>
    </source>
</reference>
<evidence type="ECO:0000256" key="2">
    <source>
        <dbReference type="ARBA" id="ARBA00008163"/>
    </source>
</evidence>
<accession>A0A6M8STA5</accession>
<keyword evidence="7" id="KW-0998">Cell outer membrane</keyword>
<dbReference type="InterPro" id="IPR005017">
    <property type="entry name" value="OMPP1/FadL/TodX"/>
</dbReference>